<sequence>MQPLGPDEPRAIGPYRLVGSLGAGGMGRVYLGRSAGGRTVAVKIVHPYVAHDEAFRARFRREVAAARRVGGRWTAPVLDADPDAAVPWVATGFFAGPALSAAVDAHGPLPGSTVRALGAGLAQALAAVHALGLVHRDVKPSNVLLTLDGPRLIDFGIARAVDGSSGLTSTGVTVGSPGFMPPEAILGKDVTGAADVFSLGAVLAYAASGQTAFRGGSTATLLYKVVHEEPELGPMDAGLRELVLRCLEKEPGVRPGPDELLGLLTALDPGGPAALPGPGWLPGPLVEQVSRMAVGLLDLETDGRDGADGGAAAAGPGAGGPPDGSHGSGLVPFTGAAAGEFGPPTPPPDAGPGPGPVSVPPGPEAVPSTPDPRMSYGRVPSPARPSVAVAASVNTTADTADAVPIGPPPAPDAAGRRRRRRISCSVTLTLALALGGLLLWTGSLRELLPGGGGGSGLDAAAKPSNSSGGASPSASASAAPPQQPSTVPAAFLGTWEGEITPQSADPGKATGTISTVISSRGRIGQQIGTTTQKFPSGELVCVYHLTVQDISGDRLVADASGTEGERCWAGTQRFTYRLTSATGGPQLAFSGTGTSVTTEAVLRRTD</sequence>
<feature type="compositionally biased region" description="Low complexity" evidence="6">
    <location>
        <begin position="332"/>
        <end position="342"/>
    </location>
</feature>
<feature type="region of interest" description="Disordered" evidence="6">
    <location>
        <begin position="300"/>
        <end position="382"/>
    </location>
</feature>
<feature type="region of interest" description="Disordered" evidence="6">
    <location>
        <begin position="399"/>
        <end position="418"/>
    </location>
</feature>
<evidence type="ECO:0000256" key="4">
    <source>
        <dbReference type="ARBA" id="ARBA00022840"/>
    </source>
</evidence>
<dbReference type="InterPro" id="IPR008271">
    <property type="entry name" value="Ser/Thr_kinase_AS"/>
</dbReference>
<dbReference type="GO" id="GO:0005524">
    <property type="term" value="F:ATP binding"/>
    <property type="evidence" value="ECO:0007669"/>
    <property type="project" value="UniProtKB-UniRule"/>
</dbReference>
<organism evidence="8 9">
    <name type="scientific">Streptomyces tsukubensis (strain DSM 42081 / NBRC 108919 / NRRL 18488 / 9993)</name>
    <dbReference type="NCBI Taxonomy" id="1114943"/>
    <lineage>
        <taxon>Bacteria</taxon>
        <taxon>Bacillati</taxon>
        <taxon>Actinomycetota</taxon>
        <taxon>Actinomycetes</taxon>
        <taxon>Kitasatosporales</taxon>
        <taxon>Streptomycetaceae</taxon>
        <taxon>Streptomyces</taxon>
    </lineage>
</organism>
<dbReference type="CDD" id="cd14014">
    <property type="entry name" value="STKc_PknB_like"/>
    <property type="match status" value="1"/>
</dbReference>
<keyword evidence="9" id="KW-1185">Reference proteome</keyword>
<dbReference type="PROSITE" id="PS00108">
    <property type="entry name" value="PROTEIN_KINASE_ST"/>
    <property type="match status" value="1"/>
</dbReference>
<dbReference type="PANTHER" id="PTHR43289:SF34">
    <property type="entry name" value="SERINE_THREONINE-PROTEIN KINASE YBDM-RELATED"/>
    <property type="match status" value="1"/>
</dbReference>
<keyword evidence="4 5" id="KW-0067">ATP-binding</keyword>
<feature type="domain" description="Protein kinase" evidence="7">
    <location>
        <begin position="15"/>
        <end position="267"/>
    </location>
</feature>
<dbReference type="SUPFAM" id="SSF56112">
    <property type="entry name" value="Protein kinase-like (PK-like)"/>
    <property type="match status" value="1"/>
</dbReference>
<feature type="region of interest" description="Disordered" evidence="6">
    <location>
        <begin position="455"/>
        <end position="488"/>
    </location>
</feature>
<reference evidence="8 9" key="1">
    <citation type="journal article" date="2012" name="J. Bacteriol.">
        <title>Draft genome of Streptomyces tsukubaensis NRRL 18488, the producer of the clinically important immunosuppressant tacrolimus (FK506).</title>
        <authorList>
            <person name="Barreiro C."/>
            <person name="Prieto C."/>
            <person name="Sola-Landa A."/>
            <person name="Solera E."/>
            <person name="Martinez-Castro M."/>
            <person name="Perez-Redondo R."/>
            <person name="Garcia-Estrada C."/>
            <person name="Aparicio J.F."/>
            <person name="Fernandez-Martinez L.T."/>
            <person name="Santos-Aberturas J."/>
            <person name="Salehi-Najafabadi Z."/>
            <person name="Rodriguez-Garcia A."/>
            <person name="Tauch A."/>
            <person name="Martin J.F."/>
        </authorList>
    </citation>
    <scope>NUCLEOTIDE SEQUENCE [LARGE SCALE GENOMIC DNA]</scope>
    <source>
        <strain evidence="9">DSM 42081 / NBRC 108919 / NRRL 18488 / 9993</strain>
    </source>
</reference>
<dbReference type="SMART" id="SM00220">
    <property type="entry name" value="S_TKc"/>
    <property type="match status" value="1"/>
</dbReference>
<evidence type="ECO:0000256" key="6">
    <source>
        <dbReference type="SAM" id="MobiDB-lite"/>
    </source>
</evidence>
<dbReference type="RefSeq" id="WP_130584913.1">
    <property type="nucleotide sequence ID" value="NZ_CP029159.1"/>
</dbReference>
<dbReference type="GO" id="GO:0004674">
    <property type="term" value="F:protein serine/threonine kinase activity"/>
    <property type="evidence" value="ECO:0007669"/>
    <property type="project" value="UniProtKB-KW"/>
</dbReference>
<evidence type="ECO:0000259" key="7">
    <source>
        <dbReference type="PROSITE" id="PS50011"/>
    </source>
</evidence>
<dbReference type="PANTHER" id="PTHR43289">
    <property type="entry name" value="MITOGEN-ACTIVATED PROTEIN KINASE KINASE KINASE 20-RELATED"/>
    <property type="match status" value="1"/>
</dbReference>
<protein>
    <submittedName>
        <fullName evidence="8">Serine/threonine protein kinase</fullName>
    </submittedName>
</protein>
<name>A0A7G3UCM4_STRT9</name>
<dbReference type="PROSITE" id="PS50011">
    <property type="entry name" value="PROTEIN_KINASE_DOM"/>
    <property type="match status" value="1"/>
</dbReference>
<evidence type="ECO:0000313" key="8">
    <source>
        <dbReference type="EMBL" id="QKM68144.1"/>
    </source>
</evidence>
<feature type="binding site" evidence="5">
    <location>
        <position position="43"/>
    </location>
    <ligand>
        <name>ATP</name>
        <dbReference type="ChEBI" id="CHEBI:30616"/>
    </ligand>
</feature>
<accession>A0A7G3UCM4</accession>
<dbReference type="Pfam" id="PF00069">
    <property type="entry name" value="Pkinase"/>
    <property type="match status" value="1"/>
</dbReference>
<dbReference type="AlphaFoldDB" id="A0A7G3UCM4"/>
<keyword evidence="1" id="KW-0808">Transferase</keyword>
<dbReference type="InterPro" id="IPR000719">
    <property type="entry name" value="Prot_kinase_dom"/>
</dbReference>
<dbReference type="EMBL" id="CP029159">
    <property type="protein sequence ID" value="QKM68144.1"/>
    <property type="molecule type" value="Genomic_DNA"/>
</dbReference>
<evidence type="ECO:0000256" key="1">
    <source>
        <dbReference type="ARBA" id="ARBA00022679"/>
    </source>
</evidence>
<gene>
    <name evidence="8" type="ORF">STSU_014095</name>
</gene>
<dbReference type="InterPro" id="IPR017441">
    <property type="entry name" value="Protein_kinase_ATP_BS"/>
</dbReference>
<proteinExistence type="predicted"/>
<dbReference type="Gene3D" id="3.30.200.20">
    <property type="entry name" value="Phosphorylase Kinase, domain 1"/>
    <property type="match status" value="1"/>
</dbReference>
<feature type="compositionally biased region" description="Low complexity" evidence="6">
    <location>
        <begin position="457"/>
        <end position="488"/>
    </location>
</feature>
<keyword evidence="2 5" id="KW-0547">Nucleotide-binding</keyword>
<dbReference type="Gene3D" id="1.10.510.10">
    <property type="entry name" value="Transferase(Phosphotransferase) domain 1"/>
    <property type="match status" value="1"/>
</dbReference>
<feature type="compositionally biased region" description="Pro residues" evidence="6">
    <location>
        <begin position="343"/>
        <end position="364"/>
    </location>
</feature>
<evidence type="ECO:0000256" key="2">
    <source>
        <dbReference type="ARBA" id="ARBA00022741"/>
    </source>
</evidence>
<dbReference type="PROSITE" id="PS00107">
    <property type="entry name" value="PROTEIN_KINASE_ATP"/>
    <property type="match status" value="1"/>
</dbReference>
<keyword evidence="8" id="KW-0723">Serine/threonine-protein kinase</keyword>
<keyword evidence="3 8" id="KW-0418">Kinase</keyword>
<dbReference type="InterPro" id="IPR011009">
    <property type="entry name" value="Kinase-like_dom_sf"/>
</dbReference>
<evidence type="ECO:0000313" key="9">
    <source>
        <dbReference type="Proteomes" id="UP000005940"/>
    </source>
</evidence>
<evidence type="ECO:0000256" key="5">
    <source>
        <dbReference type="PROSITE-ProRule" id="PRU10141"/>
    </source>
</evidence>
<dbReference type="Proteomes" id="UP000005940">
    <property type="component" value="Chromosome"/>
</dbReference>
<evidence type="ECO:0000256" key="3">
    <source>
        <dbReference type="ARBA" id="ARBA00022777"/>
    </source>
</evidence>